<feature type="transmembrane region" description="Helical" evidence="1">
    <location>
        <begin position="37"/>
        <end position="59"/>
    </location>
</feature>
<evidence type="ECO:0000313" key="2">
    <source>
        <dbReference type="EMBL" id="MPL86399.1"/>
    </source>
</evidence>
<reference evidence="2" key="1">
    <citation type="submission" date="2019-08" db="EMBL/GenBank/DDBJ databases">
        <authorList>
            <person name="Kucharzyk K."/>
            <person name="Murdoch R.W."/>
            <person name="Higgins S."/>
            <person name="Loffler F."/>
        </authorList>
    </citation>
    <scope>NUCLEOTIDE SEQUENCE</scope>
</reference>
<feature type="transmembrane region" description="Helical" evidence="1">
    <location>
        <begin position="153"/>
        <end position="172"/>
    </location>
</feature>
<keyword evidence="1" id="KW-0812">Transmembrane</keyword>
<keyword evidence="1" id="KW-0472">Membrane</keyword>
<feature type="transmembrane region" description="Helical" evidence="1">
    <location>
        <begin position="71"/>
        <end position="91"/>
    </location>
</feature>
<comment type="caution">
    <text evidence="2">The sequence shown here is derived from an EMBL/GenBank/DDBJ whole genome shotgun (WGS) entry which is preliminary data.</text>
</comment>
<keyword evidence="1" id="KW-1133">Transmembrane helix</keyword>
<gene>
    <name evidence="2" type="ORF">SDC9_32379</name>
</gene>
<feature type="transmembrane region" description="Helical" evidence="1">
    <location>
        <begin position="184"/>
        <end position="204"/>
    </location>
</feature>
<dbReference type="AlphaFoldDB" id="A0A644V4Y5"/>
<accession>A0A644V4Y5</accession>
<evidence type="ECO:0008006" key="3">
    <source>
        <dbReference type="Google" id="ProtNLM"/>
    </source>
</evidence>
<protein>
    <recommendedName>
        <fullName evidence="3">Mpv17/PMP22 family protein</fullName>
    </recommendedName>
</protein>
<name>A0A644V4Y5_9ZZZZ</name>
<organism evidence="2">
    <name type="scientific">bioreactor metagenome</name>
    <dbReference type="NCBI Taxonomy" id="1076179"/>
    <lineage>
        <taxon>unclassified sequences</taxon>
        <taxon>metagenomes</taxon>
        <taxon>ecological metagenomes</taxon>
    </lineage>
</organism>
<evidence type="ECO:0000256" key="1">
    <source>
        <dbReference type="SAM" id="Phobius"/>
    </source>
</evidence>
<proteinExistence type="predicted"/>
<feature type="transmembrane region" description="Helical" evidence="1">
    <location>
        <begin position="111"/>
        <end position="132"/>
    </location>
</feature>
<sequence length="208" mass="23146">MAKYGWFIWVSLIAAIASFLAIPVTRDLFETATAAHPYIMGFVKFAILSMMGEFLAVRLVKGEWQAVRGMFAKMVVWGILGMMIVAMFALFTAGVTGATERGLLWTGGSKLLFALYVSFIMNYTFGAVFMASHRITDYIIENRGSVTNAVSNIDWIGFIKFVVGKTIPLFWVPAHTITFLLPDQYRVLFAASLSIVLGLILSYAKLRK</sequence>
<dbReference type="EMBL" id="VSSQ01000221">
    <property type="protein sequence ID" value="MPL86399.1"/>
    <property type="molecule type" value="Genomic_DNA"/>
</dbReference>